<feature type="signal peptide" evidence="7">
    <location>
        <begin position="1"/>
        <end position="18"/>
    </location>
</feature>
<dbReference type="EMBL" id="JAGTJR010000004">
    <property type="protein sequence ID" value="KAH7061284.1"/>
    <property type="molecule type" value="Genomic_DNA"/>
</dbReference>
<sequence>MRFFSLLLAAGTAGLAVAAPSKVRRQNKFLWFGVNESGAEFGDGIFPGTYNKHYIWYDMSTIDTFISKGMNMFRLNFAMERLIPNSLNGTLDPNYFGNLTDNINYITSKGAYAMIQPHNYGRYYGAIIEDVAGFKQWWKTVAAPFADNPLVVFDTNNEFHDMDQDLVVKLNQAAIDGIREAGATSQYITPEGNSWTGAWTWVSSGNAATMGALTDPAANGSSKLIYQMHQYLDVDGSGTHQECVSSTIFSERLKAATQWLRETGNKGLIGEYAGGNNTQCLEAVKDGLQYLKDNSDVWTGHLWWAAGPWWGDYLYSIEPPTGSSWKYYIDTLTQYA</sequence>
<protein>
    <recommendedName>
        <fullName evidence="3">cellulase</fullName>
        <ecNumber evidence="3">3.2.1.4</ecNumber>
    </recommendedName>
</protein>
<evidence type="ECO:0000256" key="3">
    <source>
        <dbReference type="ARBA" id="ARBA00012601"/>
    </source>
</evidence>
<gene>
    <name evidence="9" type="ORF">B0J12DRAFT_288987</name>
</gene>
<comment type="similarity">
    <text evidence="2 6">Belongs to the glycosyl hydrolase 5 (cellulase A) family.</text>
</comment>
<keyword evidence="4 6" id="KW-0378">Hydrolase</keyword>
<keyword evidence="5 6" id="KW-0326">Glycosidase</keyword>
<evidence type="ECO:0000256" key="1">
    <source>
        <dbReference type="ARBA" id="ARBA00000966"/>
    </source>
</evidence>
<dbReference type="EC" id="3.2.1.4" evidence="3"/>
<dbReference type="Proteomes" id="UP000774617">
    <property type="component" value="Unassembled WGS sequence"/>
</dbReference>
<feature type="domain" description="Glycoside hydrolase family 5" evidence="8">
    <location>
        <begin position="50"/>
        <end position="306"/>
    </location>
</feature>
<evidence type="ECO:0000256" key="2">
    <source>
        <dbReference type="ARBA" id="ARBA00005641"/>
    </source>
</evidence>
<dbReference type="InterPro" id="IPR017853">
    <property type="entry name" value="GH"/>
</dbReference>
<keyword evidence="10" id="KW-1185">Reference proteome</keyword>
<name>A0ABQ8GNF7_9PEZI</name>
<comment type="caution">
    <text evidence="9">The sequence shown here is derived from an EMBL/GenBank/DDBJ whole genome shotgun (WGS) entry which is preliminary data.</text>
</comment>
<dbReference type="PANTHER" id="PTHR34142">
    <property type="entry name" value="ENDO-BETA-1,4-GLUCANASE A"/>
    <property type="match status" value="1"/>
</dbReference>
<evidence type="ECO:0000313" key="10">
    <source>
        <dbReference type="Proteomes" id="UP000774617"/>
    </source>
</evidence>
<dbReference type="InterPro" id="IPR001547">
    <property type="entry name" value="Glyco_hydro_5"/>
</dbReference>
<evidence type="ECO:0000256" key="6">
    <source>
        <dbReference type="RuleBase" id="RU361153"/>
    </source>
</evidence>
<feature type="chain" id="PRO_5045513745" description="cellulase" evidence="7">
    <location>
        <begin position="19"/>
        <end position="336"/>
    </location>
</feature>
<dbReference type="PANTHER" id="PTHR34142:SF1">
    <property type="entry name" value="GLYCOSIDE HYDROLASE FAMILY 5 DOMAIN-CONTAINING PROTEIN"/>
    <property type="match status" value="1"/>
</dbReference>
<organism evidence="9 10">
    <name type="scientific">Macrophomina phaseolina</name>
    <dbReference type="NCBI Taxonomy" id="35725"/>
    <lineage>
        <taxon>Eukaryota</taxon>
        <taxon>Fungi</taxon>
        <taxon>Dikarya</taxon>
        <taxon>Ascomycota</taxon>
        <taxon>Pezizomycotina</taxon>
        <taxon>Dothideomycetes</taxon>
        <taxon>Dothideomycetes incertae sedis</taxon>
        <taxon>Botryosphaeriales</taxon>
        <taxon>Botryosphaeriaceae</taxon>
        <taxon>Macrophomina</taxon>
    </lineage>
</organism>
<dbReference type="SUPFAM" id="SSF51445">
    <property type="entry name" value="(Trans)glycosidases"/>
    <property type="match status" value="1"/>
</dbReference>
<reference evidence="9 10" key="1">
    <citation type="journal article" date="2021" name="Nat. Commun.">
        <title>Genetic determinants of endophytism in the Arabidopsis root mycobiome.</title>
        <authorList>
            <person name="Mesny F."/>
            <person name="Miyauchi S."/>
            <person name="Thiergart T."/>
            <person name="Pickel B."/>
            <person name="Atanasova L."/>
            <person name="Karlsson M."/>
            <person name="Huettel B."/>
            <person name="Barry K.W."/>
            <person name="Haridas S."/>
            <person name="Chen C."/>
            <person name="Bauer D."/>
            <person name="Andreopoulos W."/>
            <person name="Pangilinan J."/>
            <person name="LaButti K."/>
            <person name="Riley R."/>
            <person name="Lipzen A."/>
            <person name="Clum A."/>
            <person name="Drula E."/>
            <person name="Henrissat B."/>
            <person name="Kohler A."/>
            <person name="Grigoriev I.V."/>
            <person name="Martin F.M."/>
            <person name="Hacquard S."/>
        </authorList>
    </citation>
    <scope>NUCLEOTIDE SEQUENCE [LARGE SCALE GENOMIC DNA]</scope>
    <source>
        <strain evidence="9 10">MPI-SDFR-AT-0080</strain>
    </source>
</reference>
<proteinExistence type="inferred from homology"/>
<evidence type="ECO:0000313" key="9">
    <source>
        <dbReference type="EMBL" id="KAH7061284.1"/>
    </source>
</evidence>
<dbReference type="Gene3D" id="3.20.20.80">
    <property type="entry name" value="Glycosidases"/>
    <property type="match status" value="1"/>
</dbReference>
<comment type="catalytic activity">
    <reaction evidence="1">
        <text>Endohydrolysis of (1-&gt;4)-beta-D-glucosidic linkages in cellulose, lichenin and cereal beta-D-glucans.</text>
        <dbReference type="EC" id="3.2.1.4"/>
    </reaction>
</comment>
<evidence type="ECO:0000256" key="5">
    <source>
        <dbReference type="ARBA" id="ARBA00023295"/>
    </source>
</evidence>
<evidence type="ECO:0000256" key="4">
    <source>
        <dbReference type="ARBA" id="ARBA00022801"/>
    </source>
</evidence>
<accession>A0ABQ8GNF7</accession>
<evidence type="ECO:0000256" key="7">
    <source>
        <dbReference type="SAM" id="SignalP"/>
    </source>
</evidence>
<dbReference type="GO" id="GO:0016787">
    <property type="term" value="F:hydrolase activity"/>
    <property type="evidence" value="ECO:0007669"/>
    <property type="project" value="UniProtKB-KW"/>
</dbReference>
<keyword evidence="7" id="KW-0732">Signal</keyword>
<evidence type="ECO:0000259" key="8">
    <source>
        <dbReference type="Pfam" id="PF00150"/>
    </source>
</evidence>
<dbReference type="Pfam" id="PF00150">
    <property type="entry name" value="Cellulase"/>
    <property type="match status" value="1"/>
</dbReference>